<comment type="subcellular location">
    <subcellularLocation>
        <location evidence="2">Cell membrane</location>
        <topology evidence="2">Multi-pass membrane protein</topology>
    </subcellularLocation>
</comment>
<keyword evidence="5" id="KW-1185">Reference proteome</keyword>
<dbReference type="Pfam" id="PF02632">
    <property type="entry name" value="BioY"/>
    <property type="match status" value="1"/>
</dbReference>
<proteinExistence type="inferred from homology"/>
<feature type="transmembrane region" description="Helical" evidence="3">
    <location>
        <begin position="35"/>
        <end position="52"/>
    </location>
</feature>
<keyword evidence="3" id="KW-1133">Transmembrane helix</keyword>
<dbReference type="Proteomes" id="UP000220840">
    <property type="component" value="Unassembled WGS sequence"/>
</dbReference>
<organism evidence="4 5">
    <name type="scientific">Clostridium neonatale</name>
    <dbReference type="NCBI Taxonomy" id="137838"/>
    <lineage>
        <taxon>Bacteria</taxon>
        <taxon>Bacillati</taxon>
        <taxon>Bacillota</taxon>
        <taxon>Clostridia</taxon>
        <taxon>Eubacteriales</taxon>
        <taxon>Clostridiaceae</taxon>
        <taxon>Clostridium</taxon>
    </lineage>
</organism>
<dbReference type="STRING" id="137838.GCA_001458595_02063"/>
<dbReference type="GO" id="GO:0005886">
    <property type="term" value="C:plasma membrane"/>
    <property type="evidence" value="ECO:0007669"/>
    <property type="project" value="UniProtKB-SubCell"/>
</dbReference>
<feature type="transmembrane region" description="Helical" evidence="3">
    <location>
        <begin position="146"/>
        <end position="169"/>
    </location>
</feature>
<dbReference type="EMBL" id="PDCJ01000001">
    <property type="protein sequence ID" value="PEG30709.1"/>
    <property type="molecule type" value="Genomic_DNA"/>
</dbReference>
<gene>
    <name evidence="4" type="ORF">CQ394_03015</name>
</gene>
<dbReference type="OrthoDB" id="9803495at2"/>
<dbReference type="GO" id="GO:0015225">
    <property type="term" value="F:biotin transmembrane transporter activity"/>
    <property type="evidence" value="ECO:0007669"/>
    <property type="project" value="UniProtKB-UniRule"/>
</dbReference>
<dbReference type="Gene3D" id="1.10.1760.20">
    <property type="match status" value="1"/>
</dbReference>
<name>A0A2A7MGI0_9CLOT</name>
<protein>
    <recommendedName>
        <fullName evidence="2">Biotin transporter</fullName>
    </recommendedName>
</protein>
<dbReference type="RefSeq" id="WP_058294879.1">
    <property type="nucleotide sequence ID" value="NZ_CAMRXB010000035.1"/>
</dbReference>
<evidence type="ECO:0000256" key="2">
    <source>
        <dbReference type="PIRNR" id="PIRNR016661"/>
    </source>
</evidence>
<dbReference type="PIRSF" id="PIRSF016661">
    <property type="entry name" value="BioY"/>
    <property type="match status" value="1"/>
</dbReference>
<keyword evidence="2" id="KW-1003">Cell membrane</keyword>
<keyword evidence="2" id="KW-0813">Transport</keyword>
<keyword evidence="2 3" id="KW-0472">Membrane</keyword>
<feature type="transmembrane region" description="Helical" evidence="3">
    <location>
        <begin position="112"/>
        <end position="134"/>
    </location>
</feature>
<evidence type="ECO:0000256" key="3">
    <source>
        <dbReference type="SAM" id="Phobius"/>
    </source>
</evidence>
<evidence type="ECO:0000313" key="5">
    <source>
        <dbReference type="Proteomes" id="UP000220840"/>
    </source>
</evidence>
<keyword evidence="3" id="KW-0812">Transmembrane</keyword>
<sequence>MNKINTRNMTTIGLMSALLCIIGPFSIPLPFSPVPIVLSNLMIYISCSILGTKKGTLSVIIYLLIGLVGLPVFSGFTSGLSKIGGPTGGYLIGYIFCAIITGLFVEKFEDKIYMYAIGMILGTLICYAFGTIWLAKQLSLTFMQALFMGVIPYLIGDSLKIMCGTLIGFKIRNKLKSLKLIYS</sequence>
<feature type="transmembrane region" description="Helical" evidence="3">
    <location>
        <begin position="12"/>
        <end position="29"/>
    </location>
</feature>
<feature type="transmembrane region" description="Helical" evidence="3">
    <location>
        <begin position="88"/>
        <end position="105"/>
    </location>
</feature>
<comment type="similarity">
    <text evidence="1 2">Belongs to the BioY family.</text>
</comment>
<dbReference type="AlphaFoldDB" id="A0A2A7MGI0"/>
<evidence type="ECO:0000256" key="1">
    <source>
        <dbReference type="ARBA" id="ARBA00010692"/>
    </source>
</evidence>
<dbReference type="PANTHER" id="PTHR34295:SF1">
    <property type="entry name" value="BIOTIN TRANSPORTER BIOY"/>
    <property type="match status" value="1"/>
</dbReference>
<comment type="caution">
    <text evidence="4">The sequence shown here is derived from an EMBL/GenBank/DDBJ whole genome shotgun (WGS) entry which is preliminary data.</text>
</comment>
<dbReference type="InterPro" id="IPR003784">
    <property type="entry name" value="BioY"/>
</dbReference>
<feature type="transmembrane region" description="Helical" evidence="3">
    <location>
        <begin position="59"/>
        <end position="76"/>
    </location>
</feature>
<accession>A0A2A7MGI0</accession>
<reference evidence="4 5" key="1">
    <citation type="submission" date="2017-10" db="EMBL/GenBank/DDBJ databases">
        <title>Effective Description of Clostridium neonatale sp. nov. linked to necrotizing enterocolitis in neonates and a clarification of species assignable to the genus Clostridium (Prazmowski 1880) emend. Lawson and Rainey 2016.</title>
        <authorList>
            <person name="Bernard K."/>
            <person name="Burdz T."/>
            <person name="Wiebe D."/>
            <person name="Balcewich B."/>
            <person name="Alfa M."/>
            <person name="Bernier A.-M."/>
        </authorList>
    </citation>
    <scope>NUCLEOTIDE SEQUENCE [LARGE SCALE GENOMIC DNA]</scope>
    <source>
        <strain evidence="4 5">LCDC99A005</strain>
    </source>
</reference>
<dbReference type="PANTHER" id="PTHR34295">
    <property type="entry name" value="BIOTIN TRANSPORTER BIOY"/>
    <property type="match status" value="1"/>
</dbReference>
<evidence type="ECO:0000313" key="4">
    <source>
        <dbReference type="EMBL" id="PEG30709.1"/>
    </source>
</evidence>